<organism evidence="1 2">
    <name type="scientific">Anaerotignum lactatifermentans</name>
    <dbReference type="NCBI Taxonomy" id="160404"/>
    <lineage>
        <taxon>Bacteria</taxon>
        <taxon>Bacillati</taxon>
        <taxon>Bacillota</taxon>
        <taxon>Clostridia</taxon>
        <taxon>Lachnospirales</taxon>
        <taxon>Anaerotignaceae</taxon>
        <taxon>Anaerotignum</taxon>
    </lineage>
</organism>
<comment type="caution">
    <text evidence="1">The sequence shown here is derived from an EMBL/GenBank/DDBJ whole genome shotgun (WGS) entry which is preliminary data.</text>
</comment>
<dbReference type="EMBL" id="NFHM01000051">
    <property type="protein sequence ID" value="OUN38922.1"/>
    <property type="molecule type" value="Genomic_DNA"/>
</dbReference>
<protein>
    <submittedName>
        <fullName evidence="1">Uncharacterized protein</fullName>
    </submittedName>
</protein>
<proteinExistence type="predicted"/>
<dbReference type="Proteomes" id="UP000195455">
    <property type="component" value="Unassembled WGS sequence"/>
</dbReference>
<accession>A0A1Y3TQW3</accession>
<gene>
    <name evidence="1" type="ORF">B5G26_15980</name>
</gene>
<name>A0A1Y3TQW3_9FIRM</name>
<evidence type="ECO:0000313" key="1">
    <source>
        <dbReference type="EMBL" id="OUN38922.1"/>
    </source>
</evidence>
<reference evidence="2" key="1">
    <citation type="submission" date="2017-04" db="EMBL/GenBank/DDBJ databases">
        <title>Function of individual gut microbiota members based on whole genome sequencing of pure cultures obtained from chicken caecum.</title>
        <authorList>
            <person name="Medvecky M."/>
            <person name="Cejkova D."/>
            <person name="Polansky O."/>
            <person name="Karasova D."/>
            <person name="Kubasova T."/>
            <person name="Cizek A."/>
            <person name="Rychlik I."/>
        </authorList>
    </citation>
    <scope>NUCLEOTIDE SEQUENCE [LARGE SCALE GENOMIC DNA]</scope>
    <source>
        <strain evidence="2">An75</strain>
    </source>
</reference>
<dbReference type="AlphaFoldDB" id="A0A1Y3TQW3"/>
<sequence>MKWTILKNPKKKKNIRQNEICRGKPRHEGVEKVDTLRQNQDFDEVTRCINSMVKHFALQSQLRCPRFFGVQSIHRHKNALKRAVFLVGSEFRLRVPFGKPHTARDAGSHLWLTFAEQMC</sequence>
<evidence type="ECO:0000313" key="2">
    <source>
        <dbReference type="Proteomes" id="UP000195455"/>
    </source>
</evidence>